<keyword evidence="2" id="KW-1185">Reference proteome</keyword>
<evidence type="ECO:0000313" key="2">
    <source>
        <dbReference type="Proteomes" id="UP001055072"/>
    </source>
</evidence>
<comment type="caution">
    <text evidence="1">The sequence shown here is derived from an EMBL/GenBank/DDBJ whole genome shotgun (WGS) entry which is preliminary data.</text>
</comment>
<gene>
    <name evidence="1" type="ORF">BDY19DRAFT_431588</name>
</gene>
<sequence>MTDAPLNGNHDILATKLNGATHASDDVPDSPAIDSPATPVDDTVSHNVKIDVHSNDQEESDVRHEPVDMKVDSVEDASVVPQVATPADPETIPIEPPKGTPPPPEGELLEDVKMAEAPPETPAVDANMDMADAPTPANVASSPAVNGASSPAPLVPSSTVESLAASSPYSNVSPNDDDIQPPPAKRARKHSDADQASLANTATPPPASLSPAPVPEASSMPNGNTTPVQRGPVTFSAAQYKFCLSIIRTMKKQKAAGPFLRPVDPVALGIPHYFSIIKHPMDLSTIERKLQSTNPSKPDPNPTNPRYYNSDEFIADVRLIFTNCLTFNGDVHPVTQMGRTLEEMFHKQMKNLPPPEIIKPPVVKKAPTPAPPQPAAPPKKSQGRRPSVNVPTIRRTEESSGRPKREIHPPPPKDLPYTDPPKKARRASTMKDSGAADQLKYCEKVLKELHKKQHYNVAQPFYDPVDWEKLNIPTYPKIIKHPMDLSTIRKKLETGQYATADKFHQDFKLMIRNCFTFNPAGTPVNLAGQELQRIFEEKWRNLPPLHPPSEDEDEDDASDDDTARAVSILESQIEDMQRQLASMKEQAHIPPKKTKKEKKHKVEKVQPIASTSKSMAKLNGSAKLQSSNRKKIVKKPVTDDDVLSFEQKKELSDSIAQLDGTKLERVIQIIHEGVPEIRDSTEEIELEIDTLPASVLTKLYNFVIRPNRQPPAKRPRTGKGTGTGGLKRKSMDEDVEAEKIRVLEERMALFEKGGNVSASAVSHAPVAAHGDDSEHSSDESSDDSSGSDSE</sequence>
<name>A0ACB8TUD2_9APHY</name>
<evidence type="ECO:0000313" key="1">
    <source>
        <dbReference type="EMBL" id="KAI0085638.1"/>
    </source>
</evidence>
<dbReference type="EMBL" id="MU274929">
    <property type="protein sequence ID" value="KAI0085638.1"/>
    <property type="molecule type" value="Genomic_DNA"/>
</dbReference>
<accession>A0ACB8TUD2</accession>
<proteinExistence type="predicted"/>
<organism evidence="1 2">
    <name type="scientific">Irpex rosettiformis</name>
    <dbReference type="NCBI Taxonomy" id="378272"/>
    <lineage>
        <taxon>Eukaryota</taxon>
        <taxon>Fungi</taxon>
        <taxon>Dikarya</taxon>
        <taxon>Basidiomycota</taxon>
        <taxon>Agaricomycotina</taxon>
        <taxon>Agaricomycetes</taxon>
        <taxon>Polyporales</taxon>
        <taxon>Irpicaceae</taxon>
        <taxon>Irpex</taxon>
    </lineage>
</organism>
<dbReference type="Proteomes" id="UP001055072">
    <property type="component" value="Unassembled WGS sequence"/>
</dbReference>
<reference evidence="1" key="1">
    <citation type="journal article" date="2021" name="Environ. Microbiol.">
        <title>Gene family expansions and transcriptome signatures uncover fungal adaptations to wood decay.</title>
        <authorList>
            <person name="Hage H."/>
            <person name="Miyauchi S."/>
            <person name="Viragh M."/>
            <person name="Drula E."/>
            <person name="Min B."/>
            <person name="Chaduli D."/>
            <person name="Navarro D."/>
            <person name="Favel A."/>
            <person name="Norest M."/>
            <person name="Lesage-Meessen L."/>
            <person name="Balint B."/>
            <person name="Merenyi Z."/>
            <person name="de Eugenio L."/>
            <person name="Morin E."/>
            <person name="Martinez A.T."/>
            <person name="Baldrian P."/>
            <person name="Stursova M."/>
            <person name="Martinez M.J."/>
            <person name="Novotny C."/>
            <person name="Magnuson J.K."/>
            <person name="Spatafora J.W."/>
            <person name="Maurice S."/>
            <person name="Pangilinan J."/>
            <person name="Andreopoulos W."/>
            <person name="LaButti K."/>
            <person name="Hundley H."/>
            <person name="Na H."/>
            <person name="Kuo A."/>
            <person name="Barry K."/>
            <person name="Lipzen A."/>
            <person name="Henrissat B."/>
            <person name="Riley R."/>
            <person name="Ahrendt S."/>
            <person name="Nagy L.G."/>
            <person name="Grigoriev I.V."/>
            <person name="Martin F."/>
            <person name="Rosso M.N."/>
        </authorList>
    </citation>
    <scope>NUCLEOTIDE SEQUENCE</scope>
    <source>
        <strain evidence="1">CBS 384.51</strain>
    </source>
</reference>
<protein>
    <submittedName>
        <fullName evidence="1">Bromodomain-containing protein</fullName>
    </submittedName>
</protein>